<name>A0A023W6Q3_9CAUD</name>
<evidence type="ECO:0000313" key="2">
    <source>
        <dbReference type="Proteomes" id="UP000024445"/>
    </source>
</evidence>
<gene>
    <name evidence="1" type="ORF">PS2_273</name>
</gene>
<organism evidence="1 2">
    <name type="scientific">Serratia phage PS2</name>
    <dbReference type="NCBI Taxonomy" id="1481112"/>
    <lineage>
        <taxon>Viruses</taxon>
        <taxon>Duplodnaviria</taxon>
        <taxon>Heunggongvirae</taxon>
        <taxon>Uroviricota</taxon>
        <taxon>Caudoviricetes</taxon>
        <taxon>Muldoonvirus</taxon>
        <taxon>Muldoonvirus PS2</taxon>
    </lineage>
</organism>
<proteinExistence type="predicted"/>
<dbReference type="Proteomes" id="UP000024445">
    <property type="component" value="Segment"/>
</dbReference>
<protein>
    <submittedName>
        <fullName evidence="1">Uncharacterized protein</fullName>
    </submittedName>
</protein>
<evidence type="ECO:0000313" key="1">
    <source>
        <dbReference type="EMBL" id="AHY25511.1"/>
    </source>
</evidence>
<sequence>MNKYVFQPEDKDEETIIMRHYPGDYITLIQEGNLVSFDKKQLTELFETLRGIV</sequence>
<keyword evidence="2" id="KW-1185">Reference proteome</keyword>
<accession>A0A023W6Q3</accession>
<dbReference type="RefSeq" id="YP_009030320.1">
    <property type="nucleotide sequence ID" value="NC_024121.1"/>
</dbReference>
<reference evidence="1 2" key="1">
    <citation type="submission" date="2014-01" db="EMBL/GenBank/DDBJ databases">
        <authorList>
            <person name="Zhang G."/>
            <person name="Jin J."/>
            <person name="Li Z.J."/>
            <person name="Wang S.W."/>
            <person name="Chen S.J."/>
            <person name="Wang S.M."/>
            <person name="Wang X.T."/>
            <person name="Li Y.H."/>
            <person name="Wang J."/>
            <person name="Yang C.K."/>
            <person name="Wang L."/>
        </authorList>
    </citation>
    <scope>NUCLEOTIDE SEQUENCE [LARGE SCALE GENOMIC DNA]</scope>
</reference>
<dbReference type="EMBL" id="KJ025957">
    <property type="protein sequence ID" value="AHY25511.1"/>
    <property type="molecule type" value="Genomic_DNA"/>
</dbReference>
<dbReference type="GeneID" id="19485147"/>
<dbReference type="KEGG" id="vg:19485147"/>